<feature type="transmembrane region" description="Helical" evidence="1">
    <location>
        <begin position="65"/>
        <end position="83"/>
    </location>
</feature>
<keyword evidence="1" id="KW-0472">Membrane</keyword>
<evidence type="ECO:0000313" key="2">
    <source>
        <dbReference type="EMBL" id="RVU96455.1"/>
    </source>
</evidence>
<feature type="transmembrane region" description="Helical" evidence="1">
    <location>
        <begin position="14"/>
        <end position="33"/>
    </location>
</feature>
<organism evidence="2 3">
    <name type="scientific">Enterococcus avium</name>
    <name type="common">Streptococcus avium</name>
    <dbReference type="NCBI Taxonomy" id="33945"/>
    <lineage>
        <taxon>Bacteria</taxon>
        <taxon>Bacillati</taxon>
        <taxon>Bacillota</taxon>
        <taxon>Bacilli</taxon>
        <taxon>Lactobacillales</taxon>
        <taxon>Enterococcaceae</taxon>
        <taxon>Enterococcus</taxon>
    </lineage>
</organism>
<dbReference type="AlphaFoldDB" id="A0A437US42"/>
<proteinExistence type="predicted"/>
<evidence type="ECO:0000313" key="3">
    <source>
        <dbReference type="Proteomes" id="UP000288388"/>
    </source>
</evidence>
<protein>
    <submittedName>
        <fullName evidence="2">Uncharacterized protein</fullName>
    </submittedName>
</protein>
<name>A0A437US42_ENTAV</name>
<sequence length="188" mass="21160">MKDSDTKGNVGRKLFWILFILAFAITGVTNFAIDQQFTWFRIVGSALIFGGSLLDALLFSKNYRIIHSVSVFTVLIIPFFMVVERTVNNYFLDAPVYWLWPIGIPIAVTWIVYFWATIGTRKILHWNMGSCLGMASLLAIPAVLITNTIANQTTVYNVIEMSFITILTLLSCGGLGLIAGLFMRKRKH</sequence>
<feature type="transmembrane region" description="Helical" evidence="1">
    <location>
        <begin position="128"/>
        <end position="150"/>
    </location>
</feature>
<keyword evidence="1" id="KW-0812">Transmembrane</keyword>
<dbReference type="RefSeq" id="WP_127979671.1">
    <property type="nucleotide sequence ID" value="NZ_JAEMPA010000414.1"/>
</dbReference>
<feature type="transmembrane region" description="Helical" evidence="1">
    <location>
        <begin position="162"/>
        <end position="183"/>
    </location>
</feature>
<dbReference type="EMBL" id="RYZS01000001">
    <property type="protein sequence ID" value="RVU96455.1"/>
    <property type="molecule type" value="Genomic_DNA"/>
</dbReference>
<feature type="transmembrane region" description="Helical" evidence="1">
    <location>
        <begin position="39"/>
        <end position="58"/>
    </location>
</feature>
<evidence type="ECO:0000256" key="1">
    <source>
        <dbReference type="SAM" id="Phobius"/>
    </source>
</evidence>
<keyword evidence="1" id="KW-1133">Transmembrane helix</keyword>
<dbReference type="Proteomes" id="UP000288388">
    <property type="component" value="Unassembled WGS sequence"/>
</dbReference>
<gene>
    <name evidence="2" type="ORF">EK398_17365</name>
</gene>
<reference evidence="2 3" key="1">
    <citation type="submission" date="2018-12" db="EMBL/GenBank/DDBJ databases">
        <title>A novel vanA-carrying plasmid in a clinical isolate of Enterococcus avium.</title>
        <authorList>
            <person name="Bernasconi O.J."/>
            <person name="Luzzaro F."/>
            <person name="Endimiani A."/>
        </authorList>
    </citation>
    <scope>NUCLEOTIDE SEQUENCE [LARGE SCALE GENOMIC DNA]</scope>
    <source>
        <strain evidence="2 3">LC0559/18</strain>
    </source>
</reference>
<comment type="caution">
    <text evidence="2">The sequence shown here is derived from an EMBL/GenBank/DDBJ whole genome shotgun (WGS) entry which is preliminary data.</text>
</comment>
<accession>A0A437US42</accession>
<feature type="transmembrane region" description="Helical" evidence="1">
    <location>
        <begin position="95"/>
        <end position="116"/>
    </location>
</feature>